<gene>
    <name evidence="1" type="ORF">TU86_04415</name>
</gene>
<reference evidence="1 2" key="1">
    <citation type="submission" date="2015-02" db="EMBL/GenBank/DDBJ databases">
        <title>Pseudomonas helleri sp. nov. and Pseudomonas weihenstephanensis sp. nov., isolated from raw cows milk.</title>
        <authorList>
            <person name="von Neubeck M."/>
            <person name="Huptas C."/>
            <person name="Wenning M."/>
            <person name="Scherer S."/>
        </authorList>
    </citation>
    <scope>NUCLEOTIDE SEQUENCE [LARGE SCALE GENOMIC DNA]</scope>
    <source>
        <strain evidence="1 2">DSM 29166</strain>
    </source>
</reference>
<comment type="caution">
    <text evidence="1">The sequence shown here is derived from an EMBL/GenBank/DDBJ whole genome shotgun (WGS) entry which is preliminary data.</text>
</comment>
<dbReference type="AlphaFoldDB" id="A0A0J6ISP9"/>
<evidence type="ECO:0000313" key="2">
    <source>
        <dbReference type="Proteomes" id="UP000036325"/>
    </source>
</evidence>
<dbReference type="EMBL" id="JYLF01000002">
    <property type="protein sequence ID" value="KMN15149.1"/>
    <property type="molecule type" value="Genomic_DNA"/>
</dbReference>
<accession>A0A0J6ISP9</accession>
<dbReference type="STRING" id="1608994.TU86_04415"/>
<dbReference type="Proteomes" id="UP000036325">
    <property type="component" value="Unassembled WGS sequence"/>
</dbReference>
<name>A0A0J6ISP9_9PSED</name>
<proteinExistence type="predicted"/>
<dbReference type="NCBIfam" id="NF041532">
    <property type="entry name" value="HprT"/>
    <property type="match status" value="1"/>
</dbReference>
<dbReference type="InterPro" id="IPR048207">
    <property type="entry name" value="HprT-like"/>
</dbReference>
<dbReference type="PROSITE" id="PS51257">
    <property type="entry name" value="PROKAR_LIPOPROTEIN"/>
    <property type="match status" value="1"/>
</dbReference>
<organism evidence="1 2">
    <name type="scientific">Pseudomonas weihenstephanensis</name>
    <dbReference type="NCBI Taxonomy" id="1608994"/>
    <lineage>
        <taxon>Bacteria</taxon>
        <taxon>Pseudomonadati</taxon>
        <taxon>Pseudomonadota</taxon>
        <taxon>Gammaproteobacteria</taxon>
        <taxon>Pseudomonadales</taxon>
        <taxon>Pseudomonadaceae</taxon>
        <taxon>Pseudomonas</taxon>
    </lineage>
</organism>
<dbReference type="PATRIC" id="fig|1608994.3.peg.1472"/>
<protein>
    <submittedName>
        <fullName evidence="1">Type III secretion protein</fullName>
    </submittedName>
</protein>
<sequence>MRIGLAAGILFILQGCTPQCRGDSCERPESKAETLVIWWPADMRVETGHSAEQADHQAVSLKR</sequence>
<evidence type="ECO:0000313" key="1">
    <source>
        <dbReference type="EMBL" id="KMN15149.1"/>
    </source>
</evidence>